<feature type="transmembrane region" description="Helical" evidence="1">
    <location>
        <begin position="69"/>
        <end position="92"/>
    </location>
</feature>
<dbReference type="InterPro" id="IPR009325">
    <property type="entry name" value="DUF983"/>
</dbReference>
<dbReference type="EMBL" id="CP114767">
    <property type="protein sequence ID" value="WBA43822.1"/>
    <property type="molecule type" value="Genomic_DNA"/>
</dbReference>
<dbReference type="Proteomes" id="UP001211005">
    <property type="component" value="Chromosome"/>
</dbReference>
<reference evidence="2 3" key="1">
    <citation type="submission" date="2022-12" db="EMBL/GenBank/DDBJ databases">
        <title>Hymenobacter canadensis sp. nov. isolated from lake water of the Cambridge Bay, Canada.</title>
        <authorList>
            <person name="Kim W.H."/>
            <person name="Lee Y.M."/>
        </authorList>
    </citation>
    <scope>NUCLEOTIDE SEQUENCE [LARGE SCALE GENOMIC DNA]</scope>
    <source>
        <strain evidence="2 3">PAMC 29467</strain>
    </source>
</reference>
<dbReference type="Pfam" id="PF06170">
    <property type="entry name" value="DUF983"/>
    <property type="match status" value="1"/>
</dbReference>
<keyword evidence="3" id="KW-1185">Reference proteome</keyword>
<sequence length="142" mass="15942">MSTPATPPATPDTDHDSTLLAMVQQRCPRCHQGPLFTHPALSTKFMSMPTQCPVCSQAYEPEPGFYWGAMYISFVFSTGIMLVIGFAVYFLLNDPDTWVYIVSVAVVSLLFTPLSLRYSRTLMLYLFGGIQYRPDKARTNAR</sequence>
<proteinExistence type="predicted"/>
<dbReference type="RefSeq" id="WP_269561861.1">
    <property type="nucleotide sequence ID" value="NZ_CP114767.1"/>
</dbReference>
<evidence type="ECO:0000256" key="1">
    <source>
        <dbReference type="SAM" id="Phobius"/>
    </source>
</evidence>
<gene>
    <name evidence="2" type="ORF">O3303_09690</name>
</gene>
<organism evidence="2 3">
    <name type="scientific">Hymenobacter canadensis</name>
    <dbReference type="NCBI Taxonomy" id="2999067"/>
    <lineage>
        <taxon>Bacteria</taxon>
        <taxon>Pseudomonadati</taxon>
        <taxon>Bacteroidota</taxon>
        <taxon>Cytophagia</taxon>
        <taxon>Cytophagales</taxon>
        <taxon>Hymenobacteraceae</taxon>
        <taxon>Hymenobacter</taxon>
    </lineage>
</organism>
<feature type="transmembrane region" description="Helical" evidence="1">
    <location>
        <begin position="98"/>
        <end position="116"/>
    </location>
</feature>
<accession>A0ABY7LWL3</accession>
<name>A0ABY7LWL3_9BACT</name>
<keyword evidence="1" id="KW-0812">Transmembrane</keyword>
<keyword evidence="1" id="KW-1133">Transmembrane helix</keyword>
<evidence type="ECO:0000313" key="2">
    <source>
        <dbReference type="EMBL" id="WBA43822.1"/>
    </source>
</evidence>
<keyword evidence="1" id="KW-0472">Membrane</keyword>
<protein>
    <submittedName>
        <fullName evidence="2">DUF983 domain-containing protein</fullName>
    </submittedName>
</protein>
<evidence type="ECO:0000313" key="3">
    <source>
        <dbReference type="Proteomes" id="UP001211005"/>
    </source>
</evidence>